<dbReference type="EMBL" id="JAUSUR010000001">
    <property type="protein sequence ID" value="MDQ0359512.1"/>
    <property type="molecule type" value="Genomic_DNA"/>
</dbReference>
<gene>
    <name evidence="1" type="ORF">J2S15_000243</name>
</gene>
<proteinExistence type="predicted"/>
<evidence type="ECO:0000313" key="1">
    <source>
        <dbReference type="EMBL" id="MDQ0359512.1"/>
    </source>
</evidence>
<organism evidence="1 2">
    <name type="scientific">Breznakia pachnodae</name>
    <dbReference type="NCBI Taxonomy" id="265178"/>
    <lineage>
        <taxon>Bacteria</taxon>
        <taxon>Bacillati</taxon>
        <taxon>Bacillota</taxon>
        <taxon>Erysipelotrichia</taxon>
        <taxon>Erysipelotrichales</taxon>
        <taxon>Erysipelotrichaceae</taxon>
        <taxon>Breznakia</taxon>
    </lineage>
</organism>
<accession>A0ABU0DY05</accession>
<name>A0ABU0DY05_9FIRM</name>
<protein>
    <recommendedName>
        <fullName evidence="3">HTH cro/C1-type domain-containing protein</fullName>
    </recommendedName>
</protein>
<evidence type="ECO:0000313" key="2">
    <source>
        <dbReference type="Proteomes" id="UP001230220"/>
    </source>
</evidence>
<sequence length="139" mass="16577">MKKKKTEELEKILKHASHHELKEFIDQMEHTNFVEYFEFLLNQYSMKKGEVINNTNIDRTYAYQILQGKKQGSKDKIFQLALGMNCTLYECNTLLQLSDKSRLYPKKKRDMILIYALESKLSVFETNELLNEFQEDILQ</sequence>
<dbReference type="Proteomes" id="UP001230220">
    <property type="component" value="Unassembled WGS sequence"/>
</dbReference>
<keyword evidence="2" id="KW-1185">Reference proteome</keyword>
<dbReference type="RefSeq" id="WP_307404685.1">
    <property type="nucleotide sequence ID" value="NZ_JAUSUR010000001.1"/>
</dbReference>
<reference evidence="1 2" key="1">
    <citation type="submission" date="2023-07" db="EMBL/GenBank/DDBJ databases">
        <title>Genomic Encyclopedia of Type Strains, Phase IV (KMG-IV): sequencing the most valuable type-strain genomes for metagenomic binning, comparative biology and taxonomic classification.</title>
        <authorList>
            <person name="Goeker M."/>
        </authorList>
    </citation>
    <scope>NUCLEOTIDE SEQUENCE [LARGE SCALE GENOMIC DNA]</scope>
    <source>
        <strain evidence="1 2">DSM 16784</strain>
    </source>
</reference>
<evidence type="ECO:0008006" key="3">
    <source>
        <dbReference type="Google" id="ProtNLM"/>
    </source>
</evidence>
<comment type="caution">
    <text evidence="1">The sequence shown here is derived from an EMBL/GenBank/DDBJ whole genome shotgun (WGS) entry which is preliminary data.</text>
</comment>